<dbReference type="PROSITE" id="PS00379">
    <property type="entry name" value="CDP_ALCOHOL_P_TRANSF"/>
    <property type="match status" value="1"/>
</dbReference>
<feature type="transmembrane region" description="Helical" evidence="12">
    <location>
        <begin position="21"/>
        <end position="42"/>
    </location>
</feature>
<dbReference type="InterPro" id="IPR000462">
    <property type="entry name" value="CDP-OH_P_trans"/>
</dbReference>
<keyword evidence="10" id="KW-1208">Phospholipid metabolism</keyword>
<sequence length="214" mass="23570">MWHANRVSAETGQQASDRIWTIPNALSVLRLAGVPVFLWLLLGPEEDGWALALLVASALTDWLDGKLARWLNQTSKFGVLLDPAADRLYIFATLLAFVLRDILPLWVALMLVGRELVVGLCLPLLRRAGYAPPEVTYVGKAATFCLMYAFPLLLLVQTDTTAAEVFRPIAYAFTVWGAVLHLWSGLLYVLQTISALRQRSDAPASSAEDSRSDS</sequence>
<dbReference type="Proteomes" id="UP000294911">
    <property type="component" value="Unassembled WGS sequence"/>
</dbReference>
<dbReference type="Pfam" id="PF01066">
    <property type="entry name" value="CDP-OH_P_transf"/>
    <property type="match status" value="1"/>
</dbReference>
<dbReference type="PIRSF" id="PIRSF000847">
    <property type="entry name" value="Phos_ph_gly_syn"/>
    <property type="match status" value="1"/>
</dbReference>
<evidence type="ECO:0000256" key="7">
    <source>
        <dbReference type="ARBA" id="ARBA00023098"/>
    </source>
</evidence>
<dbReference type="InterPro" id="IPR043130">
    <property type="entry name" value="CDP-OH_PTrfase_TM_dom"/>
</dbReference>
<feature type="transmembrane region" description="Helical" evidence="12">
    <location>
        <begin position="137"/>
        <end position="157"/>
    </location>
</feature>
<keyword evidence="5 12" id="KW-0812">Transmembrane</keyword>
<keyword evidence="4 11" id="KW-0808">Transferase</keyword>
<keyword evidence="14" id="KW-1185">Reference proteome</keyword>
<comment type="caution">
    <text evidence="13">The sequence shown here is derived from an EMBL/GenBank/DDBJ whole genome shotgun (WGS) entry which is preliminary data.</text>
</comment>
<dbReference type="Gene3D" id="1.20.120.1760">
    <property type="match status" value="1"/>
</dbReference>
<evidence type="ECO:0000256" key="1">
    <source>
        <dbReference type="ARBA" id="ARBA00004141"/>
    </source>
</evidence>
<protein>
    <submittedName>
        <fullName evidence="13">Cardiolipin synthase</fullName>
    </submittedName>
</protein>
<dbReference type="GO" id="GO:0016020">
    <property type="term" value="C:membrane"/>
    <property type="evidence" value="ECO:0007669"/>
    <property type="project" value="UniProtKB-SubCell"/>
</dbReference>
<dbReference type="InterPro" id="IPR048254">
    <property type="entry name" value="CDP_ALCOHOL_P_TRANSF_CS"/>
</dbReference>
<name>A0A4R2QPF2_9PSEU</name>
<dbReference type="InterPro" id="IPR050324">
    <property type="entry name" value="CDP-alcohol_PTase-I"/>
</dbReference>
<evidence type="ECO:0000256" key="11">
    <source>
        <dbReference type="RuleBase" id="RU003750"/>
    </source>
</evidence>
<evidence type="ECO:0000256" key="2">
    <source>
        <dbReference type="ARBA" id="ARBA00010441"/>
    </source>
</evidence>
<dbReference type="AlphaFoldDB" id="A0A4R2QPF2"/>
<reference evidence="13 14" key="1">
    <citation type="submission" date="2019-03" db="EMBL/GenBank/DDBJ databases">
        <title>Genomic Encyclopedia of Type Strains, Phase IV (KMG-IV): sequencing the most valuable type-strain genomes for metagenomic binning, comparative biology and taxonomic classification.</title>
        <authorList>
            <person name="Goeker M."/>
        </authorList>
    </citation>
    <scope>NUCLEOTIDE SEQUENCE [LARGE SCALE GENOMIC DNA]</scope>
    <source>
        <strain evidence="13 14">DSM 45765</strain>
    </source>
</reference>
<evidence type="ECO:0000256" key="8">
    <source>
        <dbReference type="ARBA" id="ARBA00023136"/>
    </source>
</evidence>
<evidence type="ECO:0000256" key="3">
    <source>
        <dbReference type="ARBA" id="ARBA00022516"/>
    </source>
</evidence>
<dbReference type="PANTHER" id="PTHR14269:SF62">
    <property type="entry name" value="CDP-DIACYLGLYCEROL--GLYCEROL-3-PHOSPHATE 3-PHOSPHATIDYLTRANSFERASE 1, CHLOROPLASTIC"/>
    <property type="match status" value="1"/>
</dbReference>
<proteinExistence type="inferred from homology"/>
<evidence type="ECO:0000256" key="4">
    <source>
        <dbReference type="ARBA" id="ARBA00022679"/>
    </source>
</evidence>
<evidence type="ECO:0000313" key="13">
    <source>
        <dbReference type="EMBL" id="TCP50824.1"/>
    </source>
</evidence>
<evidence type="ECO:0000256" key="9">
    <source>
        <dbReference type="ARBA" id="ARBA00023209"/>
    </source>
</evidence>
<keyword evidence="3" id="KW-0444">Lipid biosynthesis</keyword>
<keyword evidence="9" id="KW-0594">Phospholipid biosynthesis</keyword>
<accession>A0A4R2QPF2</accession>
<keyword evidence="8 12" id="KW-0472">Membrane</keyword>
<dbReference type="GO" id="GO:0046474">
    <property type="term" value="P:glycerophospholipid biosynthetic process"/>
    <property type="evidence" value="ECO:0007669"/>
    <property type="project" value="TreeGrafter"/>
</dbReference>
<dbReference type="UniPathway" id="UPA00085"/>
<organism evidence="13 14">
    <name type="scientific">Tamaricihabitans halophyticus</name>
    <dbReference type="NCBI Taxonomy" id="1262583"/>
    <lineage>
        <taxon>Bacteria</taxon>
        <taxon>Bacillati</taxon>
        <taxon>Actinomycetota</taxon>
        <taxon>Actinomycetes</taxon>
        <taxon>Pseudonocardiales</taxon>
        <taxon>Pseudonocardiaceae</taxon>
        <taxon>Tamaricihabitans</taxon>
    </lineage>
</organism>
<keyword evidence="7" id="KW-0443">Lipid metabolism</keyword>
<dbReference type="InterPro" id="IPR004570">
    <property type="entry name" value="Phosphatidylglycerol_P_synth"/>
</dbReference>
<comment type="similarity">
    <text evidence="2 11">Belongs to the CDP-alcohol phosphatidyltransferase class-I family.</text>
</comment>
<gene>
    <name evidence="13" type="ORF">EV191_10786</name>
</gene>
<dbReference type="PANTHER" id="PTHR14269">
    <property type="entry name" value="CDP-DIACYLGLYCEROL--GLYCEROL-3-PHOSPHATE 3-PHOSPHATIDYLTRANSFERASE-RELATED"/>
    <property type="match status" value="1"/>
</dbReference>
<feature type="transmembrane region" description="Helical" evidence="12">
    <location>
        <begin position="169"/>
        <end position="190"/>
    </location>
</feature>
<dbReference type="GO" id="GO:0008444">
    <property type="term" value="F:CDP-diacylglycerol-glycerol-3-phosphate 3-phosphatidyltransferase activity"/>
    <property type="evidence" value="ECO:0007669"/>
    <property type="project" value="InterPro"/>
</dbReference>
<evidence type="ECO:0000256" key="12">
    <source>
        <dbReference type="SAM" id="Phobius"/>
    </source>
</evidence>
<evidence type="ECO:0000313" key="14">
    <source>
        <dbReference type="Proteomes" id="UP000294911"/>
    </source>
</evidence>
<evidence type="ECO:0000256" key="6">
    <source>
        <dbReference type="ARBA" id="ARBA00022989"/>
    </source>
</evidence>
<evidence type="ECO:0000256" key="5">
    <source>
        <dbReference type="ARBA" id="ARBA00022692"/>
    </source>
</evidence>
<comment type="subcellular location">
    <subcellularLocation>
        <location evidence="1">Membrane</location>
        <topology evidence="1">Multi-pass membrane protein</topology>
    </subcellularLocation>
</comment>
<feature type="transmembrane region" description="Helical" evidence="12">
    <location>
        <begin position="105"/>
        <end position="125"/>
    </location>
</feature>
<keyword evidence="6 12" id="KW-1133">Transmembrane helix</keyword>
<evidence type="ECO:0000256" key="10">
    <source>
        <dbReference type="ARBA" id="ARBA00023264"/>
    </source>
</evidence>
<dbReference type="EMBL" id="SLXQ01000007">
    <property type="protein sequence ID" value="TCP50824.1"/>
    <property type="molecule type" value="Genomic_DNA"/>
</dbReference>